<keyword evidence="3" id="KW-1185">Reference proteome</keyword>
<organism evidence="2 3">
    <name type="scientific">Marinactinospora rubrisoli</name>
    <dbReference type="NCBI Taxonomy" id="2715399"/>
    <lineage>
        <taxon>Bacteria</taxon>
        <taxon>Bacillati</taxon>
        <taxon>Actinomycetota</taxon>
        <taxon>Actinomycetes</taxon>
        <taxon>Streptosporangiales</taxon>
        <taxon>Nocardiopsidaceae</taxon>
        <taxon>Marinactinospora</taxon>
    </lineage>
</organism>
<sequence length="195" mass="21451">MPRHPGDRLTAPDGRTVHIDLRLVPLIRLLWNLDIRTRASCQDYGESLQAHPGLPSGDPRWIEFHRGRVWLKLPAQDAQRLLTMVGTDRGLRAALRRWATADSWLAFRPVVLDAFGVGVETSNDVHLFFPSAHLGRIEHVLGMASARPVDHPAAEPGRSPVAPKPPSRNRRPGISPAAGSGDVPQDHSSYSNTTP</sequence>
<protein>
    <submittedName>
        <fullName evidence="2">Uncharacterized protein</fullName>
    </submittedName>
</protein>
<feature type="region of interest" description="Disordered" evidence="1">
    <location>
        <begin position="148"/>
        <end position="195"/>
    </location>
</feature>
<accession>A0ABW2KM31</accession>
<name>A0ABW2KM31_9ACTN</name>
<dbReference type="EMBL" id="JBHTBH010000011">
    <property type="protein sequence ID" value="MFC7330311.1"/>
    <property type="molecule type" value="Genomic_DNA"/>
</dbReference>
<proteinExistence type="predicted"/>
<reference evidence="3" key="1">
    <citation type="journal article" date="2019" name="Int. J. Syst. Evol. Microbiol.">
        <title>The Global Catalogue of Microorganisms (GCM) 10K type strain sequencing project: providing services to taxonomists for standard genome sequencing and annotation.</title>
        <authorList>
            <consortium name="The Broad Institute Genomics Platform"/>
            <consortium name="The Broad Institute Genome Sequencing Center for Infectious Disease"/>
            <person name="Wu L."/>
            <person name="Ma J."/>
        </authorList>
    </citation>
    <scope>NUCLEOTIDE SEQUENCE [LARGE SCALE GENOMIC DNA]</scope>
    <source>
        <strain evidence="3">CGMCC 4.7382</strain>
    </source>
</reference>
<comment type="caution">
    <text evidence="2">The sequence shown here is derived from an EMBL/GenBank/DDBJ whole genome shotgun (WGS) entry which is preliminary data.</text>
</comment>
<feature type="compositionally biased region" description="Polar residues" evidence="1">
    <location>
        <begin position="186"/>
        <end position="195"/>
    </location>
</feature>
<evidence type="ECO:0000313" key="2">
    <source>
        <dbReference type="EMBL" id="MFC7330311.1"/>
    </source>
</evidence>
<evidence type="ECO:0000256" key="1">
    <source>
        <dbReference type="SAM" id="MobiDB-lite"/>
    </source>
</evidence>
<dbReference type="RefSeq" id="WP_379872955.1">
    <property type="nucleotide sequence ID" value="NZ_JBHTBH010000011.1"/>
</dbReference>
<gene>
    <name evidence="2" type="ORF">ACFQRF_21525</name>
</gene>
<dbReference type="Proteomes" id="UP001596540">
    <property type="component" value="Unassembled WGS sequence"/>
</dbReference>
<evidence type="ECO:0000313" key="3">
    <source>
        <dbReference type="Proteomes" id="UP001596540"/>
    </source>
</evidence>